<dbReference type="SMART" id="SM00921">
    <property type="entry name" value="MHC_II_beta"/>
    <property type="match status" value="1"/>
</dbReference>
<evidence type="ECO:0000256" key="4">
    <source>
        <dbReference type="ARBA" id="ARBA00023157"/>
    </source>
</evidence>
<dbReference type="InterPro" id="IPR036179">
    <property type="entry name" value="Ig-like_dom_sf"/>
</dbReference>
<protein>
    <recommendedName>
        <fullName evidence="8">Ig-like domain-containing protein</fullName>
    </recommendedName>
</protein>
<dbReference type="AlphaFoldDB" id="A0AA88M9A8"/>
<dbReference type="Gene3D" id="2.60.40.10">
    <property type="entry name" value="Immunoglobulins"/>
    <property type="match status" value="1"/>
</dbReference>
<evidence type="ECO:0000256" key="2">
    <source>
        <dbReference type="ARBA" id="ARBA00022692"/>
    </source>
</evidence>
<keyword evidence="5" id="KW-0325">Glycoprotein</keyword>
<dbReference type="Proteomes" id="UP001187415">
    <property type="component" value="Unassembled WGS sequence"/>
</dbReference>
<comment type="subcellular location">
    <subcellularLocation>
        <location evidence="1">Membrane</location>
        <topology evidence="1">Single-pass type I membrane protein</topology>
    </subcellularLocation>
</comment>
<evidence type="ECO:0000256" key="5">
    <source>
        <dbReference type="ARBA" id="ARBA00023180"/>
    </source>
</evidence>
<dbReference type="Gene3D" id="3.10.320.10">
    <property type="entry name" value="Class II Histocompatibility Antigen, M Beta Chain, Chain B, domain 1"/>
    <property type="match status" value="1"/>
</dbReference>
<feature type="domain" description="Ig-like" evidence="8">
    <location>
        <begin position="112"/>
        <end position="200"/>
    </location>
</feature>
<keyword evidence="4" id="KW-1015">Disulfide bond</keyword>
<feature type="signal peptide" evidence="7">
    <location>
        <begin position="1"/>
        <end position="19"/>
    </location>
</feature>
<dbReference type="InterPro" id="IPR014745">
    <property type="entry name" value="MHC_II_a/b_N"/>
</dbReference>
<sequence length="264" mass="30041">MHFHNFLCVFFSSFTTVYSYENYVNVKGCCTFKGPAFEDIEYILSKRYKKQETTEYNSTRGNWTEFTAYSIEQAKEFNSDPTDAIQRVFEKKLLCTDNIASLQTIGNLTVTPTIRLKSVKQPGSRHPAMVVCSAYNFFPKQIRMSWLRNGEAVTSGVSCSEVMSDGDWYYQIHCYLEYTPALSDSVACMVEHFTFSKPVIHVWDQSLPVPERIKIVVGLCGLILGFVILSSGFIYYKRKSAAYINVCQGRVPIPVEELTTSEAT</sequence>
<dbReference type="InterPro" id="IPR013783">
    <property type="entry name" value="Ig-like_fold"/>
</dbReference>
<organism evidence="9 10">
    <name type="scientific">Channa striata</name>
    <name type="common">Snakehead murrel</name>
    <name type="synonym">Ophicephalus striatus</name>
    <dbReference type="NCBI Taxonomy" id="64152"/>
    <lineage>
        <taxon>Eukaryota</taxon>
        <taxon>Metazoa</taxon>
        <taxon>Chordata</taxon>
        <taxon>Craniata</taxon>
        <taxon>Vertebrata</taxon>
        <taxon>Euteleostomi</taxon>
        <taxon>Actinopterygii</taxon>
        <taxon>Neopterygii</taxon>
        <taxon>Teleostei</taxon>
        <taxon>Neoteleostei</taxon>
        <taxon>Acanthomorphata</taxon>
        <taxon>Anabantaria</taxon>
        <taxon>Anabantiformes</taxon>
        <taxon>Channoidei</taxon>
        <taxon>Channidae</taxon>
        <taxon>Channa</taxon>
    </lineage>
</organism>
<accession>A0AA88M9A8</accession>
<dbReference type="EMBL" id="JAUPFM010000013">
    <property type="protein sequence ID" value="KAK2833544.1"/>
    <property type="molecule type" value="Genomic_DNA"/>
</dbReference>
<evidence type="ECO:0000256" key="3">
    <source>
        <dbReference type="ARBA" id="ARBA00022989"/>
    </source>
</evidence>
<dbReference type="SUPFAM" id="SSF54452">
    <property type="entry name" value="MHC antigen-recognition domain"/>
    <property type="match status" value="1"/>
</dbReference>
<dbReference type="SMART" id="SM00407">
    <property type="entry name" value="IGc1"/>
    <property type="match status" value="1"/>
</dbReference>
<dbReference type="InterPro" id="IPR000353">
    <property type="entry name" value="MHC_II_b_N"/>
</dbReference>
<dbReference type="InterPro" id="IPR003597">
    <property type="entry name" value="Ig_C1-set"/>
</dbReference>
<reference evidence="9" key="1">
    <citation type="submission" date="2023-07" db="EMBL/GenBank/DDBJ databases">
        <title>Chromosome-level Genome Assembly of Striped Snakehead (Channa striata).</title>
        <authorList>
            <person name="Liu H."/>
        </authorList>
    </citation>
    <scope>NUCLEOTIDE SEQUENCE</scope>
    <source>
        <strain evidence="9">Gz</strain>
        <tissue evidence="9">Muscle</tissue>
    </source>
</reference>
<dbReference type="SUPFAM" id="SSF48726">
    <property type="entry name" value="Immunoglobulin"/>
    <property type="match status" value="1"/>
</dbReference>
<comment type="caution">
    <text evidence="9">The sequence shown here is derived from an EMBL/GenBank/DDBJ whole genome shotgun (WGS) entry which is preliminary data.</text>
</comment>
<dbReference type="GO" id="GO:0006955">
    <property type="term" value="P:immune response"/>
    <property type="evidence" value="ECO:0007669"/>
    <property type="project" value="InterPro"/>
</dbReference>
<evidence type="ECO:0000256" key="6">
    <source>
        <dbReference type="SAM" id="Phobius"/>
    </source>
</evidence>
<evidence type="ECO:0000256" key="1">
    <source>
        <dbReference type="ARBA" id="ARBA00004479"/>
    </source>
</evidence>
<proteinExistence type="predicted"/>
<keyword evidence="10" id="KW-1185">Reference proteome</keyword>
<keyword evidence="6" id="KW-0472">Membrane</keyword>
<evidence type="ECO:0000313" key="10">
    <source>
        <dbReference type="Proteomes" id="UP001187415"/>
    </source>
</evidence>
<keyword evidence="7" id="KW-0732">Signal</keyword>
<keyword evidence="3 6" id="KW-1133">Transmembrane helix</keyword>
<dbReference type="GO" id="GO:0019882">
    <property type="term" value="P:antigen processing and presentation"/>
    <property type="evidence" value="ECO:0007669"/>
    <property type="project" value="InterPro"/>
</dbReference>
<dbReference type="InterPro" id="IPR007110">
    <property type="entry name" value="Ig-like_dom"/>
</dbReference>
<dbReference type="InterPro" id="IPR050160">
    <property type="entry name" value="MHC/Immunoglobulin"/>
</dbReference>
<keyword evidence="2 6" id="KW-0812">Transmembrane</keyword>
<gene>
    <name evidence="9" type="ORF">Q5P01_017433</name>
</gene>
<dbReference type="PANTHER" id="PTHR19944">
    <property type="entry name" value="MHC CLASS II-RELATED"/>
    <property type="match status" value="1"/>
</dbReference>
<evidence type="ECO:0000313" key="9">
    <source>
        <dbReference type="EMBL" id="KAK2833544.1"/>
    </source>
</evidence>
<dbReference type="GO" id="GO:0042613">
    <property type="term" value="C:MHC class II protein complex"/>
    <property type="evidence" value="ECO:0007669"/>
    <property type="project" value="InterPro"/>
</dbReference>
<dbReference type="InterPro" id="IPR011162">
    <property type="entry name" value="MHC_I/II-like_Ag-recog"/>
</dbReference>
<feature type="chain" id="PRO_5041644069" description="Ig-like domain-containing protein" evidence="7">
    <location>
        <begin position="20"/>
        <end position="264"/>
    </location>
</feature>
<dbReference type="PANTHER" id="PTHR19944:SF99">
    <property type="entry name" value="HLA CLASS II HISTOCOMPATIBILITY ANTIGEN, DRB1 BETA CHAIN"/>
    <property type="match status" value="1"/>
</dbReference>
<dbReference type="Pfam" id="PF07654">
    <property type="entry name" value="C1-set"/>
    <property type="match status" value="1"/>
</dbReference>
<evidence type="ECO:0000259" key="8">
    <source>
        <dbReference type="PROSITE" id="PS50835"/>
    </source>
</evidence>
<evidence type="ECO:0000256" key="7">
    <source>
        <dbReference type="SAM" id="SignalP"/>
    </source>
</evidence>
<feature type="transmembrane region" description="Helical" evidence="6">
    <location>
        <begin position="215"/>
        <end position="236"/>
    </location>
</feature>
<name>A0AA88M9A8_CHASR</name>
<dbReference type="PROSITE" id="PS50835">
    <property type="entry name" value="IG_LIKE"/>
    <property type="match status" value="1"/>
</dbReference>